<keyword evidence="6" id="KW-1185">Reference proteome</keyword>
<dbReference type="AlphaFoldDB" id="A0A0L7L808"/>
<evidence type="ECO:0000256" key="4">
    <source>
        <dbReference type="SAM" id="MobiDB-lite"/>
    </source>
</evidence>
<evidence type="ECO:0008006" key="7">
    <source>
        <dbReference type="Google" id="ProtNLM"/>
    </source>
</evidence>
<evidence type="ECO:0000313" key="6">
    <source>
        <dbReference type="Proteomes" id="UP000037510"/>
    </source>
</evidence>
<dbReference type="SUPFAM" id="SSF56059">
    <property type="entry name" value="Glutathione synthetase ATP-binding domain-like"/>
    <property type="match status" value="1"/>
</dbReference>
<dbReference type="PANTHER" id="PTHR12241">
    <property type="entry name" value="TUBULIN POLYGLUTAMYLASE"/>
    <property type="match status" value="1"/>
</dbReference>
<comment type="caution">
    <text evidence="5">The sequence shown here is derived from an EMBL/GenBank/DDBJ whole genome shotgun (WGS) entry which is preliminary data.</text>
</comment>
<dbReference type="Proteomes" id="UP000037510">
    <property type="component" value="Unassembled WGS sequence"/>
</dbReference>
<dbReference type="EMBL" id="JTDY01002435">
    <property type="protein sequence ID" value="KOB71426.1"/>
    <property type="molecule type" value="Genomic_DNA"/>
</dbReference>
<dbReference type="InterPro" id="IPR004344">
    <property type="entry name" value="TTL/TTLL_fam"/>
</dbReference>
<protein>
    <recommendedName>
        <fullName evidence="7">Tubulin polyglutamylase TTLL2</fullName>
    </recommendedName>
</protein>
<dbReference type="PANTHER" id="PTHR12241:SF118">
    <property type="entry name" value="TUBULIN POLYGLUTAMYLASE TTLL2-RELATED"/>
    <property type="match status" value="1"/>
</dbReference>
<feature type="non-terminal residue" evidence="5">
    <location>
        <position position="555"/>
    </location>
</feature>
<evidence type="ECO:0000256" key="2">
    <source>
        <dbReference type="ARBA" id="ARBA00022741"/>
    </source>
</evidence>
<keyword evidence="3" id="KW-0067">ATP-binding</keyword>
<feature type="compositionally biased region" description="Polar residues" evidence="4">
    <location>
        <begin position="448"/>
        <end position="464"/>
    </location>
</feature>
<evidence type="ECO:0000256" key="1">
    <source>
        <dbReference type="ARBA" id="ARBA00022598"/>
    </source>
</evidence>
<keyword evidence="1" id="KW-0436">Ligase</keyword>
<accession>A0A0L7L808</accession>
<gene>
    <name evidence="5" type="ORF">OBRU01_13771</name>
</gene>
<keyword evidence="2" id="KW-0547">Nucleotide-binding</keyword>
<feature type="region of interest" description="Disordered" evidence="4">
    <location>
        <begin position="448"/>
        <end position="474"/>
    </location>
</feature>
<dbReference type="PROSITE" id="PS51221">
    <property type="entry name" value="TTL"/>
    <property type="match status" value="1"/>
</dbReference>
<dbReference type="Pfam" id="PF03133">
    <property type="entry name" value="TTL"/>
    <property type="match status" value="4"/>
</dbReference>
<dbReference type="Gene3D" id="3.30.470.20">
    <property type="entry name" value="ATP-grasp fold, B domain"/>
    <property type="match status" value="4"/>
</dbReference>
<dbReference type="GO" id="GO:0005524">
    <property type="term" value="F:ATP binding"/>
    <property type="evidence" value="ECO:0007669"/>
    <property type="project" value="UniProtKB-KW"/>
</dbReference>
<feature type="non-terminal residue" evidence="5">
    <location>
        <position position="1"/>
    </location>
</feature>
<dbReference type="STRING" id="104452.A0A0L7L808"/>
<dbReference type="GO" id="GO:0015631">
    <property type="term" value="F:tubulin binding"/>
    <property type="evidence" value="ECO:0007669"/>
    <property type="project" value="TreeGrafter"/>
</dbReference>
<proteinExistence type="predicted"/>
<dbReference type="GO" id="GO:0070740">
    <property type="term" value="F:tubulin-glutamic acid ligase activity"/>
    <property type="evidence" value="ECO:0007669"/>
    <property type="project" value="TreeGrafter"/>
</dbReference>
<dbReference type="GO" id="GO:0036064">
    <property type="term" value="C:ciliary basal body"/>
    <property type="evidence" value="ECO:0007669"/>
    <property type="project" value="TreeGrafter"/>
</dbReference>
<evidence type="ECO:0000313" key="5">
    <source>
        <dbReference type="EMBL" id="KOB71426.1"/>
    </source>
</evidence>
<evidence type="ECO:0000256" key="3">
    <source>
        <dbReference type="ARBA" id="ARBA00022840"/>
    </source>
</evidence>
<name>A0A0L7L808_OPEBR</name>
<organism evidence="5 6">
    <name type="scientific">Operophtera brumata</name>
    <name type="common">Winter moth</name>
    <name type="synonym">Phalaena brumata</name>
    <dbReference type="NCBI Taxonomy" id="104452"/>
    <lineage>
        <taxon>Eukaryota</taxon>
        <taxon>Metazoa</taxon>
        <taxon>Ecdysozoa</taxon>
        <taxon>Arthropoda</taxon>
        <taxon>Hexapoda</taxon>
        <taxon>Insecta</taxon>
        <taxon>Pterygota</taxon>
        <taxon>Neoptera</taxon>
        <taxon>Endopterygota</taxon>
        <taxon>Lepidoptera</taxon>
        <taxon>Glossata</taxon>
        <taxon>Ditrysia</taxon>
        <taxon>Geometroidea</taxon>
        <taxon>Geometridae</taxon>
        <taxon>Larentiinae</taxon>
        <taxon>Operophtera</taxon>
    </lineage>
</organism>
<dbReference type="GO" id="GO:0000226">
    <property type="term" value="P:microtubule cytoskeleton organization"/>
    <property type="evidence" value="ECO:0007669"/>
    <property type="project" value="TreeGrafter"/>
</dbReference>
<sequence>MELKTGGISGGGQVHFQLDATKPSEKCSPPCYHLPLEYAKLVSECSRLRRDEGSSESNVVWIHKPSICEMSCGAAAVVQRYIERPLLIAGYKFDLRTDTYTLSDIHNPYRHLTNSSLNKSGPRYAECKDRIGSGCKWTLKQVRRALIGRWGAAEWLVWQRIRTIVTLTLFAQAAGTPPARNCFEFYGFDILLDDALRPWLIECNVTIVMLTLFAQAAGTPPARNCFEFYWFDILLDDVLRPWLIKNSTIVMLTLFEQATGTPPARNCLEFYGFDIQLDDALRPWLIECNSTIVMLSLFAQAACNPPARNCFEFYGFYILLDDALRSWLIEFYGFDILLDDELRPWFIEVNLSPALGANCEADIIVKQPMLHELFDLLGLPMKHTGLALLQGPPSAAINNYSSEDENGTLNGAPRSACSLRAPAAPRRPACARRRRAMPIHCVTLNPSTLDSTSSVSTPPATEASQPAPADETWRGGYATAASRRRMMSACAWGNGVRWNRPVGKISKLVRAAREVPRQCGRELHAPRDAARDACFEAALREKLNWPGFEVWLPPF</sequence>
<reference evidence="5 6" key="1">
    <citation type="journal article" date="2015" name="Genome Biol. Evol.">
        <title>The genome of winter moth (Operophtera brumata) provides a genomic perspective on sexual dimorphism and phenology.</title>
        <authorList>
            <person name="Derks M.F."/>
            <person name="Smit S."/>
            <person name="Salis L."/>
            <person name="Schijlen E."/>
            <person name="Bossers A."/>
            <person name="Mateman C."/>
            <person name="Pijl A.S."/>
            <person name="de Ridder D."/>
            <person name="Groenen M.A."/>
            <person name="Visser M.E."/>
            <person name="Megens H.J."/>
        </authorList>
    </citation>
    <scope>NUCLEOTIDE SEQUENCE [LARGE SCALE GENOMIC DNA]</scope>
    <source>
        <strain evidence="5">WM2013NL</strain>
        <tissue evidence="5">Head and thorax</tissue>
    </source>
</reference>